<accession>A0ABN9L6X6</accession>
<evidence type="ECO:0000256" key="1">
    <source>
        <dbReference type="ARBA" id="ARBA00022853"/>
    </source>
</evidence>
<feature type="domain" description="SET" evidence="3">
    <location>
        <begin position="1"/>
        <end position="73"/>
    </location>
</feature>
<dbReference type="Gene3D" id="2.170.270.10">
    <property type="entry name" value="SET domain"/>
    <property type="match status" value="1"/>
</dbReference>
<evidence type="ECO:0000259" key="3">
    <source>
        <dbReference type="PROSITE" id="PS50280"/>
    </source>
</evidence>
<dbReference type="Proteomes" id="UP001176940">
    <property type="component" value="Unassembled WGS sequence"/>
</dbReference>
<comment type="caution">
    <text evidence="4">The sequence shown here is derived from an EMBL/GenBank/DDBJ whole genome shotgun (WGS) entry which is preliminary data.</text>
</comment>
<dbReference type="PANTHER" id="PTHR46462">
    <property type="entry name" value="UPSET, ISOFORM A"/>
    <property type="match status" value="1"/>
</dbReference>
<evidence type="ECO:0000256" key="2">
    <source>
        <dbReference type="SAM" id="MobiDB-lite"/>
    </source>
</evidence>
<dbReference type="SMART" id="SM00317">
    <property type="entry name" value="SET"/>
    <property type="match status" value="1"/>
</dbReference>
<dbReference type="PROSITE" id="PS50280">
    <property type="entry name" value="SET"/>
    <property type="match status" value="1"/>
</dbReference>
<dbReference type="PANTHER" id="PTHR46462:SF2">
    <property type="entry name" value="INACTIVE HISTONE-LYSINE N-METHYLTRANSFERASE 2E"/>
    <property type="match status" value="1"/>
</dbReference>
<dbReference type="Pfam" id="PF00856">
    <property type="entry name" value="SET"/>
    <property type="match status" value="1"/>
</dbReference>
<evidence type="ECO:0000313" key="5">
    <source>
        <dbReference type="Proteomes" id="UP001176940"/>
    </source>
</evidence>
<sequence>MERPYPFVLFYSKFHGLEMCVDARTFGNEARFIRRSCSPNAEVRHIVEEGTIHLYIYSISNIPKGAEVTIAFDFDYAVCKYKVDCACLKDNAECPVLRCSEPTENFISGYDTRRKKGRKEKDTSKERESQNQNFLLDNDGAISKLKSPDKQRKLSPLRLSISNNQFNADFQQ</sequence>
<feature type="compositionally biased region" description="Basic and acidic residues" evidence="2">
    <location>
        <begin position="119"/>
        <end position="129"/>
    </location>
</feature>
<organism evidence="4 5">
    <name type="scientific">Ranitomeya imitator</name>
    <name type="common">mimic poison frog</name>
    <dbReference type="NCBI Taxonomy" id="111125"/>
    <lineage>
        <taxon>Eukaryota</taxon>
        <taxon>Metazoa</taxon>
        <taxon>Chordata</taxon>
        <taxon>Craniata</taxon>
        <taxon>Vertebrata</taxon>
        <taxon>Euteleostomi</taxon>
        <taxon>Amphibia</taxon>
        <taxon>Batrachia</taxon>
        <taxon>Anura</taxon>
        <taxon>Neobatrachia</taxon>
        <taxon>Hyloidea</taxon>
        <taxon>Dendrobatidae</taxon>
        <taxon>Dendrobatinae</taxon>
        <taxon>Ranitomeya</taxon>
    </lineage>
</organism>
<name>A0ABN9L6X6_9NEOB</name>
<reference evidence="4" key="1">
    <citation type="submission" date="2023-07" db="EMBL/GenBank/DDBJ databases">
        <authorList>
            <person name="Stuckert A."/>
        </authorList>
    </citation>
    <scope>NUCLEOTIDE SEQUENCE</scope>
</reference>
<feature type="region of interest" description="Disordered" evidence="2">
    <location>
        <begin position="110"/>
        <end position="158"/>
    </location>
</feature>
<proteinExistence type="predicted"/>
<keyword evidence="1" id="KW-0156">Chromatin regulator</keyword>
<dbReference type="SUPFAM" id="SSF82199">
    <property type="entry name" value="SET domain"/>
    <property type="match status" value="1"/>
</dbReference>
<dbReference type="InterPro" id="IPR001214">
    <property type="entry name" value="SET_dom"/>
</dbReference>
<protein>
    <recommendedName>
        <fullName evidence="3">SET domain-containing protein</fullName>
    </recommendedName>
</protein>
<evidence type="ECO:0000313" key="4">
    <source>
        <dbReference type="EMBL" id="CAJ0934823.1"/>
    </source>
</evidence>
<dbReference type="InterPro" id="IPR046341">
    <property type="entry name" value="SET_dom_sf"/>
</dbReference>
<dbReference type="EMBL" id="CAUEEQ010010826">
    <property type="protein sequence ID" value="CAJ0934823.1"/>
    <property type="molecule type" value="Genomic_DNA"/>
</dbReference>
<gene>
    <name evidence="4" type="ORF">RIMI_LOCUS6095818</name>
</gene>
<keyword evidence="5" id="KW-1185">Reference proteome</keyword>